<dbReference type="SUPFAM" id="SSF53597">
    <property type="entry name" value="Dihydrofolate reductase-like"/>
    <property type="match status" value="1"/>
</dbReference>
<evidence type="ECO:0000256" key="6">
    <source>
        <dbReference type="ARBA" id="ARBA00023002"/>
    </source>
</evidence>
<dbReference type="InterPro" id="IPR001796">
    <property type="entry name" value="DHFR_dom"/>
</dbReference>
<accession>A3ZN23</accession>
<reference evidence="11 12" key="1">
    <citation type="submission" date="2006-02" db="EMBL/GenBank/DDBJ databases">
        <authorList>
            <person name="Amann R."/>
            <person name="Ferriera S."/>
            <person name="Johnson J."/>
            <person name="Kravitz S."/>
            <person name="Halpern A."/>
            <person name="Remington K."/>
            <person name="Beeson K."/>
            <person name="Tran B."/>
            <person name="Rogers Y.-H."/>
            <person name="Friedman R."/>
            <person name="Venter J.C."/>
        </authorList>
    </citation>
    <scope>NUCLEOTIDE SEQUENCE [LARGE SCALE GENOMIC DNA]</scope>
    <source>
        <strain evidence="11 12">DSM 3645</strain>
    </source>
</reference>
<name>A3ZN23_9BACT</name>
<keyword evidence="6 8" id="KW-0560">Oxidoreductase</keyword>
<comment type="function">
    <text evidence="7 8">Key enzyme in folate metabolism. Catalyzes an essential reaction for de novo glycine and purine synthesis, and for DNA precursor synthesis.</text>
</comment>
<dbReference type="GO" id="GO:0046655">
    <property type="term" value="P:folic acid metabolic process"/>
    <property type="evidence" value="ECO:0007669"/>
    <property type="project" value="TreeGrafter"/>
</dbReference>
<dbReference type="CDD" id="cd00209">
    <property type="entry name" value="DHFR"/>
    <property type="match status" value="1"/>
</dbReference>
<dbReference type="PROSITE" id="PS51330">
    <property type="entry name" value="DHFR_2"/>
    <property type="match status" value="1"/>
</dbReference>
<dbReference type="RefSeq" id="WP_002650194.1">
    <property type="nucleotide sequence ID" value="NZ_AANZ01000002.1"/>
</dbReference>
<protein>
    <recommendedName>
        <fullName evidence="3 8">Dihydrofolate reductase</fullName>
        <ecNumber evidence="3 8">1.5.1.3</ecNumber>
    </recommendedName>
</protein>
<dbReference type="PIRSF" id="PIRSF000194">
    <property type="entry name" value="DHFR"/>
    <property type="match status" value="1"/>
</dbReference>
<dbReference type="PANTHER" id="PTHR48069:SF3">
    <property type="entry name" value="DIHYDROFOLATE REDUCTASE"/>
    <property type="match status" value="1"/>
</dbReference>
<evidence type="ECO:0000256" key="7">
    <source>
        <dbReference type="ARBA" id="ARBA00025067"/>
    </source>
</evidence>
<evidence type="ECO:0000256" key="2">
    <source>
        <dbReference type="ARBA" id="ARBA00009539"/>
    </source>
</evidence>
<dbReference type="GO" id="GO:0006730">
    <property type="term" value="P:one-carbon metabolic process"/>
    <property type="evidence" value="ECO:0007669"/>
    <property type="project" value="UniProtKB-KW"/>
</dbReference>
<comment type="similarity">
    <text evidence="2 8 9">Belongs to the dihydrofolate reductase family.</text>
</comment>
<dbReference type="Proteomes" id="UP000004358">
    <property type="component" value="Unassembled WGS sequence"/>
</dbReference>
<dbReference type="PROSITE" id="PS00075">
    <property type="entry name" value="DHFR_1"/>
    <property type="match status" value="1"/>
</dbReference>
<dbReference type="EMBL" id="AANZ01000002">
    <property type="protein sequence ID" value="EAQ82352.1"/>
    <property type="molecule type" value="Genomic_DNA"/>
</dbReference>
<comment type="caution">
    <text evidence="11">The sequence shown here is derived from an EMBL/GenBank/DDBJ whole genome shotgun (WGS) entry which is preliminary data.</text>
</comment>
<dbReference type="PANTHER" id="PTHR48069">
    <property type="entry name" value="DIHYDROFOLATE REDUCTASE"/>
    <property type="match status" value="1"/>
</dbReference>
<dbReference type="Gene3D" id="3.40.430.10">
    <property type="entry name" value="Dihydrofolate Reductase, subunit A"/>
    <property type="match status" value="1"/>
</dbReference>
<comment type="catalytic activity">
    <reaction evidence="8">
        <text>(6S)-5,6,7,8-tetrahydrofolate + NADP(+) = 7,8-dihydrofolate + NADPH + H(+)</text>
        <dbReference type="Rhea" id="RHEA:15009"/>
        <dbReference type="ChEBI" id="CHEBI:15378"/>
        <dbReference type="ChEBI" id="CHEBI:57451"/>
        <dbReference type="ChEBI" id="CHEBI:57453"/>
        <dbReference type="ChEBI" id="CHEBI:57783"/>
        <dbReference type="ChEBI" id="CHEBI:58349"/>
        <dbReference type="EC" id="1.5.1.3"/>
    </reaction>
</comment>
<dbReference type="OrthoDB" id="9804315at2"/>
<dbReference type="Pfam" id="PF00186">
    <property type="entry name" value="DHFR_1"/>
    <property type="match status" value="1"/>
</dbReference>
<evidence type="ECO:0000256" key="5">
    <source>
        <dbReference type="ARBA" id="ARBA00022857"/>
    </source>
</evidence>
<dbReference type="GO" id="GO:0070401">
    <property type="term" value="F:NADP+ binding"/>
    <property type="evidence" value="ECO:0007669"/>
    <property type="project" value="UniProtKB-ARBA"/>
</dbReference>
<evidence type="ECO:0000256" key="4">
    <source>
        <dbReference type="ARBA" id="ARBA00022563"/>
    </source>
</evidence>
<dbReference type="AlphaFoldDB" id="A3ZN23"/>
<dbReference type="GO" id="GO:0046452">
    <property type="term" value="P:dihydrofolate metabolic process"/>
    <property type="evidence" value="ECO:0007669"/>
    <property type="project" value="TreeGrafter"/>
</dbReference>
<dbReference type="UniPathway" id="UPA00077">
    <property type="reaction ID" value="UER00158"/>
</dbReference>
<dbReference type="InterPro" id="IPR024072">
    <property type="entry name" value="DHFR-like_dom_sf"/>
</dbReference>
<comment type="pathway">
    <text evidence="1 8">Cofactor biosynthesis; tetrahydrofolate biosynthesis; 5,6,7,8-tetrahydrofolate from 7,8-dihydrofolate: step 1/1.</text>
</comment>
<evidence type="ECO:0000313" key="11">
    <source>
        <dbReference type="EMBL" id="EAQ82352.1"/>
    </source>
</evidence>
<dbReference type="GO" id="GO:0005829">
    <property type="term" value="C:cytosol"/>
    <property type="evidence" value="ECO:0007669"/>
    <property type="project" value="TreeGrafter"/>
</dbReference>
<evidence type="ECO:0000313" key="12">
    <source>
        <dbReference type="Proteomes" id="UP000004358"/>
    </source>
</evidence>
<dbReference type="HOGENOM" id="CLU_043966_5_1_0"/>
<dbReference type="GO" id="GO:0046654">
    <property type="term" value="P:tetrahydrofolate biosynthetic process"/>
    <property type="evidence" value="ECO:0007669"/>
    <property type="project" value="UniProtKB-UniPathway"/>
</dbReference>
<keyword evidence="5 8" id="KW-0521">NADP</keyword>
<dbReference type="FunFam" id="3.40.430.10:FF:000001">
    <property type="entry name" value="Dihydrofolate reductase"/>
    <property type="match status" value="1"/>
</dbReference>
<organism evidence="11 12">
    <name type="scientific">Blastopirellula marina DSM 3645</name>
    <dbReference type="NCBI Taxonomy" id="314230"/>
    <lineage>
        <taxon>Bacteria</taxon>
        <taxon>Pseudomonadati</taxon>
        <taxon>Planctomycetota</taxon>
        <taxon>Planctomycetia</taxon>
        <taxon>Pirellulales</taxon>
        <taxon>Pirellulaceae</taxon>
        <taxon>Blastopirellula</taxon>
    </lineage>
</organism>
<feature type="domain" description="DHFR" evidence="10">
    <location>
        <begin position="2"/>
        <end position="161"/>
    </location>
</feature>
<dbReference type="InterPro" id="IPR017925">
    <property type="entry name" value="DHFR_CS"/>
</dbReference>
<evidence type="ECO:0000256" key="1">
    <source>
        <dbReference type="ARBA" id="ARBA00004903"/>
    </source>
</evidence>
<dbReference type="PRINTS" id="PR00070">
    <property type="entry name" value="DHFR"/>
</dbReference>
<dbReference type="STRING" id="314230.DSM3645_01520"/>
<evidence type="ECO:0000256" key="3">
    <source>
        <dbReference type="ARBA" id="ARBA00012856"/>
    </source>
</evidence>
<dbReference type="InterPro" id="IPR012259">
    <property type="entry name" value="DHFR"/>
</dbReference>
<evidence type="ECO:0000256" key="8">
    <source>
        <dbReference type="PIRNR" id="PIRNR000194"/>
    </source>
</evidence>
<dbReference type="GO" id="GO:0004146">
    <property type="term" value="F:dihydrofolate reductase activity"/>
    <property type="evidence" value="ECO:0007669"/>
    <property type="project" value="UniProtKB-EC"/>
</dbReference>
<sequence length="163" mass="18199">MTVSLIVAASQNNVIGRDGDMPWRLSADLQRFKKLTMGHSIVMGRKTYESIGRLLPGRQTVIVTRQADYAVEGAVIAANVAEALQTPSTSGEIFVVGGGEIYAQAIDLADQIYLTRVQAMIEDGDAFFPALDQDKWDRIETREFPADEKNDYPTTFEIWRRLD</sequence>
<keyword evidence="4 8" id="KW-0554">One-carbon metabolism</keyword>
<proteinExistence type="inferred from homology"/>
<dbReference type="EC" id="1.5.1.3" evidence="3 8"/>
<evidence type="ECO:0000256" key="9">
    <source>
        <dbReference type="RuleBase" id="RU004474"/>
    </source>
</evidence>
<gene>
    <name evidence="11" type="ORF">DSM3645_01520</name>
</gene>
<evidence type="ECO:0000259" key="10">
    <source>
        <dbReference type="PROSITE" id="PS51330"/>
    </source>
</evidence>